<evidence type="ECO:0000313" key="3">
    <source>
        <dbReference type="EMBL" id="MEN3748306.1"/>
    </source>
</evidence>
<dbReference type="Proteomes" id="UP001427805">
    <property type="component" value="Unassembled WGS sequence"/>
</dbReference>
<accession>A0ABV0BBQ1</accession>
<evidence type="ECO:0000313" key="4">
    <source>
        <dbReference type="Proteomes" id="UP001427805"/>
    </source>
</evidence>
<comment type="caution">
    <text evidence="3">The sequence shown here is derived from an EMBL/GenBank/DDBJ whole genome shotgun (WGS) entry which is preliminary data.</text>
</comment>
<dbReference type="PROSITE" id="PS51257">
    <property type="entry name" value="PROKAR_LIPOPROTEIN"/>
    <property type="match status" value="1"/>
</dbReference>
<reference evidence="3 4" key="1">
    <citation type="submission" date="2024-05" db="EMBL/GenBank/DDBJ databases">
        <title>Sphingomonas sp. HF-S3 16S ribosomal RNA gene Genome sequencing and assembly.</title>
        <authorList>
            <person name="Lee H."/>
        </authorList>
    </citation>
    <scope>NUCLEOTIDE SEQUENCE [LARGE SCALE GENOMIC DNA]</scope>
    <source>
        <strain evidence="3 4">HF-S3</strain>
    </source>
</reference>
<name>A0ABV0BBQ1_9SPHN</name>
<keyword evidence="4" id="KW-1185">Reference proteome</keyword>
<proteinExistence type="predicted"/>
<evidence type="ECO:0000259" key="2">
    <source>
        <dbReference type="Pfam" id="PF20033"/>
    </source>
</evidence>
<dbReference type="InterPro" id="IPR045497">
    <property type="entry name" value="DUF6438"/>
</dbReference>
<dbReference type="RefSeq" id="WP_346247327.1">
    <property type="nucleotide sequence ID" value="NZ_JBDIZK010000008.1"/>
</dbReference>
<protein>
    <submittedName>
        <fullName evidence="3">DUF6438 domain-containing protein</fullName>
    </submittedName>
</protein>
<evidence type="ECO:0000256" key="1">
    <source>
        <dbReference type="SAM" id="MobiDB-lite"/>
    </source>
</evidence>
<feature type="domain" description="DUF6438" evidence="2">
    <location>
        <begin position="65"/>
        <end position="131"/>
    </location>
</feature>
<feature type="region of interest" description="Disordered" evidence="1">
    <location>
        <begin position="25"/>
        <end position="58"/>
    </location>
</feature>
<organism evidence="3 4">
    <name type="scientific">Sphingomonas rustica</name>
    <dbReference type="NCBI Taxonomy" id="3103142"/>
    <lineage>
        <taxon>Bacteria</taxon>
        <taxon>Pseudomonadati</taxon>
        <taxon>Pseudomonadota</taxon>
        <taxon>Alphaproteobacteria</taxon>
        <taxon>Sphingomonadales</taxon>
        <taxon>Sphingomonadaceae</taxon>
        <taxon>Sphingomonas</taxon>
    </lineage>
</organism>
<sequence>MRGFRTAALAALILLLSGCGDDVPAKRGRQRPMPGGVATGAPSPVSLPTSLASPAPAGPRFDPSSIEIGYGPCEGQCPVFTITLFADGRGIFDGKGAGPFTDMDTTTLVGSRTFKVSPQTYREVVAALEPVRPSGRRMIVENEPGECADHIPDGASRSIAWAGEAGRSDALHWATGCVEPRYAPIQRSINSALAKLPVIEWIGLTRRSSAIE</sequence>
<dbReference type="EMBL" id="JBDIZK010000008">
    <property type="protein sequence ID" value="MEN3748306.1"/>
    <property type="molecule type" value="Genomic_DNA"/>
</dbReference>
<gene>
    <name evidence="3" type="ORF">TPR58_14110</name>
</gene>
<dbReference type="Pfam" id="PF20033">
    <property type="entry name" value="DUF6438"/>
    <property type="match status" value="1"/>
</dbReference>